<keyword evidence="2" id="KW-0812">Transmembrane</keyword>
<feature type="region of interest" description="Disordered" evidence="1">
    <location>
        <begin position="1"/>
        <end position="20"/>
    </location>
</feature>
<evidence type="ECO:0000256" key="1">
    <source>
        <dbReference type="SAM" id="MobiDB-lite"/>
    </source>
</evidence>
<evidence type="ECO:0000313" key="4">
    <source>
        <dbReference type="Proteomes" id="UP001153069"/>
    </source>
</evidence>
<gene>
    <name evidence="3" type="ORF">SEMRO_120_G058290.1</name>
</gene>
<protein>
    <submittedName>
        <fullName evidence="3">Uncharacterized protein</fullName>
    </submittedName>
</protein>
<accession>A0A9N8H759</accession>
<feature type="transmembrane region" description="Helical" evidence="2">
    <location>
        <begin position="81"/>
        <end position="98"/>
    </location>
</feature>
<dbReference type="EMBL" id="CAICTM010000119">
    <property type="protein sequence ID" value="CAB9501835.1"/>
    <property type="molecule type" value="Genomic_DNA"/>
</dbReference>
<keyword evidence="2" id="KW-0472">Membrane</keyword>
<proteinExistence type="predicted"/>
<keyword evidence="4" id="KW-1185">Reference proteome</keyword>
<evidence type="ECO:0000313" key="3">
    <source>
        <dbReference type="EMBL" id="CAB9501835.1"/>
    </source>
</evidence>
<sequence length="162" mass="18076">MGAETLYRRDTPGARGRQEKAAPVLTLRGGQLDAGTSSALTKMMRVHRWVALTIGLALVLVPRRMDLGLLFPRPLTHSEVVYLKAWGFFVLWLAYVVHHTSSATLEFQKVIAKGLLGMFSGEILLYLNEFFRGDKDELALNAAYIIIFSSLAIGYSFALWKS</sequence>
<evidence type="ECO:0000256" key="2">
    <source>
        <dbReference type="SAM" id="Phobius"/>
    </source>
</evidence>
<feature type="transmembrane region" description="Helical" evidence="2">
    <location>
        <begin position="139"/>
        <end position="160"/>
    </location>
</feature>
<feature type="transmembrane region" description="Helical" evidence="2">
    <location>
        <begin position="46"/>
        <end position="61"/>
    </location>
</feature>
<reference evidence="3" key="1">
    <citation type="submission" date="2020-06" db="EMBL/GenBank/DDBJ databases">
        <authorList>
            <consortium name="Plant Systems Biology data submission"/>
        </authorList>
    </citation>
    <scope>NUCLEOTIDE SEQUENCE</scope>
    <source>
        <strain evidence="3">D6</strain>
    </source>
</reference>
<name>A0A9N8H759_9STRA</name>
<dbReference type="Proteomes" id="UP001153069">
    <property type="component" value="Unassembled WGS sequence"/>
</dbReference>
<comment type="caution">
    <text evidence="3">The sequence shown here is derived from an EMBL/GenBank/DDBJ whole genome shotgun (WGS) entry which is preliminary data.</text>
</comment>
<dbReference type="AlphaFoldDB" id="A0A9N8H759"/>
<feature type="transmembrane region" description="Helical" evidence="2">
    <location>
        <begin position="110"/>
        <end position="127"/>
    </location>
</feature>
<keyword evidence="2" id="KW-1133">Transmembrane helix</keyword>
<organism evidence="3 4">
    <name type="scientific">Seminavis robusta</name>
    <dbReference type="NCBI Taxonomy" id="568900"/>
    <lineage>
        <taxon>Eukaryota</taxon>
        <taxon>Sar</taxon>
        <taxon>Stramenopiles</taxon>
        <taxon>Ochrophyta</taxon>
        <taxon>Bacillariophyta</taxon>
        <taxon>Bacillariophyceae</taxon>
        <taxon>Bacillariophycidae</taxon>
        <taxon>Naviculales</taxon>
        <taxon>Naviculaceae</taxon>
        <taxon>Seminavis</taxon>
    </lineage>
</organism>